<feature type="compositionally biased region" description="Low complexity" evidence="3">
    <location>
        <begin position="874"/>
        <end position="893"/>
    </location>
</feature>
<evidence type="ECO:0000313" key="5">
    <source>
        <dbReference type="EMBL" id="KAG8468068.1"/>
    </source>
</evidence>
<evidence type="ECO:0000256" key="3">
    <source>
        <dbReference type="SAM" id="MobiDB-lite"/>
    </source>
</evidence>
<keyword evidence="1 2" id="KW-0694">RNA-binding</keyword>
<dbReference type="OMA" id="CRELAYY"/>
<dbReference type="InterPro" id="IPR036691">
    <property type="entry name" value="Endo/exonu/phosph_ase_sf"/>
</dbReference>
<feature type="region of interest" description="Disordered" evidence="3">
    <location>
        <begin position="917"/>
        <end position="1006"/>
    </location>
</feature>
<dbReference type="EMBL" id="JAGTXO010000005">
    <property type="protein sequence ID" value="KAG8468068.1"/>
    <property type="molecule type" value="Genomic_DNA"/>
</dbReference>
<name>A0A8J6CHS9_DIALT</name>
<dbReference type="PANTHER" id="PTHR12121:SF34">
    <property type="entry name" value="PROTEIN ANGEL"/>
    <property type="match status" value="1"/>
</dbReference>
<evidence type="ECO:0000259" key="4">
    <source>
        <dbReference type="PROSITE" id="PS50961"/>
    </source>
</evidence>
<dbReference type="InterPro" id="IPR006630">
    <property type="entry name" value="La_HTH"/>
</dbReference>
<dbReference type="GO" id="GO:0000175">
    <property type="term" value="F:3'-5'-RNA exonuclease activity"/>
    <property type="evidence" value="ECO:0007669"/>
    <property type="project" value="TreeGrafter"/>
</dbReference>
<dbReference type="Pfam" id="PF05383">
    <property type="entry name" value="La"/>
    <property type="match status" value="1"/>
</dbReference>
<protein>
    <recommendedName>
        <fullName evidence="4">HTH La-type RNA-binding domain-containing protein</fullName>
    </recommendedName>
</protein>
<comment type="caution">
    <text evidence="5">The sequence shown here is derived from an EMBL/GenBank/DDBJ whole genome shotgun (WGS) entry which is preliminary data.</text>
</comment>
<evidence type="ECO:0000256" key="1">
    <source>
        <dbReference type="ARBA" id="ARBA00022884"/>
    </source>
</evidence>
<feature type="compositionally biased region" description="Basic residues" evidence="3">
    <location>
        <begin position="995"/>
        <end position="1006"/>
    </location>
</feature>
<dbReference type="InterPro" id="IPR005135">
    <property type="entry name" value="Endo/exonuclease/phosphatase"/>
</dbReference>
<evidence type="ECO:0000256" key="2">
    <source>
        <dbReference type="PROSITE-ProRule" id="PRU00332"/>
    </source>
</evidence>
<accession>A0A8J6CHS9</accession>
<sequence length="1006" mass="106024">MAKLQRIHSMTQRNVHMRDADIESVVRKLELILGDDALGAAPALRGCAAADGWIAIASLLNYSALGAAVWPFGGIGVVGDCLCTHGSLLVELSGDRGSVRKKPVRVQLREQLELIYSDANYQKDVHLQLLEDKEGFANLEVVCSTYTQTRVLLQQAALPGSAARIMREALESSSELVLRPAARGADGPSFVRRMTLAEKITCQVEFYLDPSRMASDRFLIEQARDHCGFVPIGTLLSFPRMRKLCHPQIAAVAHVLARSPKLEVSPDSTLVRPRFTPPQSPARASVPASVRAQLARAIEGALNDASLIHDSRLQEALCAHSPPEALVAGGLGVRVPVEDVVLHPDVEGALPSSSAPLLAALRQHRAAHADDPAAAAAGALIRRKLAELLPRDGESELVRLSADLRFLERLRPTPQVRQLVPAPGFAGVPAPTAGGGGGAPRASVFAAGGTSAVAGSATLPGTTHFSLLTYNVLADMLCTVEQFPSVRVDALDWAYRFRLLCRELAYYKADILCLQEVQGSELAEQADANHHAAFVKVLGELGYEGRFVRKVRRDGTGWASAQIGCAIFWRASVFSCEGHEDVPIAPSLCARCADEPSRAHFGRGAQVGLVVMLRHRRSARALVACTTHLSCNFQEPVTQVAQVLTVVCRAAAVAERLGAGTPIIIGADLNSIPGSGVHSLLVHGALRADHPHMATQADGVRMPDFGDAGGAGRELRSPVRLHSAYEAVLGHEPLFTNFAGPPSNFMGTLDYILYAGHGLVPTHALQLPSEEMVREETCLPSSRFPSDHLPLLCTFRLADAPLAKELAGPMRIETGACAEAGNGAADGTPTDGDGGSLEAMLISPKRSRDGEPREQARSRAPSASHTPTGPLPPAANAQPAAAQPAQDLSPAPALDLNAKPFALPAAAGWLGCALRGAAHGDTPPQQRQAGSRDRTPPPSQQHIARQAAQDGAAPAGGTSPASGRGANEGGHPPHAPRHAQQVGGARDGSGSKRGGGGRRHAQGGGR</sequence>
<dbReference type="PROSITE" id="PS50961">
    <property type="entry name" value="HTH_LA"/>
    <property type="match status" value="1"/>
</dbReference>
<dbReference type="CDD" id="cd07323">
    <property type="entry name" value="LAM"/>
    <property type="match status" value="1"/>
</dbReference>
<dbReference type="Pfam" id="PF03372">
    <property type="entry name" value="Exo_endo_phos"/>
    <property type="match status" value="1"/>
</dbReference>
<evidence type="ECO:0000313" key="6">
    <source>
        <dbReference type="Proteomes" id="UP000751190"/>
    </source>
</evidence>
<dbReference type="Gene3D" id="1.10.10.10">
    <property type="entry name" value="Winged helix-like DNA-binding domain superfamily/Winged helix DNA-binding domain"/>
    <property type="match status" value="2"/>
</dbReference>
<reference evidence="5" key="1">
    <citation type="submission" date="2021-05" db="EMBL/GenBank/DDBJ databases">
        <title>The genome of the haptophyte Pavlova lutheri (Diacronema luteri, Pavlovales) - a model for lipid biosynthesis in eukaryotic algae.</title>
        <authorList>
            <person name="Hulatt C.J."/>
            <person name="Posewitz M.C."/>
        </authorList>
    </citation>
    <scope>NUCLEOTIDE SEQUENCE</scope>
    <source>
        <strain evidence="5">NIVA-4/92</strain>
    </source>
</reference>
<dbReference type="PANTHER" id="PTHR12121">
    <property type="entry name" value="CARBON CATABOLITE REPRESSOR PROTEIN 4"/>
    <property type="match status" value="1"/>
</dbReference>
<organism evidence="5 6">
    <name type="scientific">Diacronema lutheri</name>
    <name type="common">Unicellular marine alga</name>
    <name type="synonym">Monochrysis lutheri</name>
    <dbReference type="NCBI Taxonomy" id="2081491"/>
    <lineage>
        <taxon>Eukaryota</taxon>
        <taxon>Haptista</taxon>
        <taxon>Haptophyta</taxon>
        <taxon>Pavlovophyceae</taxon>
        <taxon>Pavlovales</taxon>
        <taxon>Pavlovaceae</taxon>
        <taxon>Diacronema</taxon>
    </lineage>
</organism>
<dbReference type="InterPro" id="IPR036388">
    <property type="entry name" value="WH-like_DNA-bd_sf"/>
</dbReference>
<feature type="compositionally biased region" description="Gly residues" evidence="3">
    <location>
        <begin position="985"/>
        <end position="994"/>
    </location>
</feature>
<dbReference type="SUPFAM" id="SSF46785">
    <property type="entry name" value="Winged helix' DNA-binding domain"/>
    <property type="match status" value="1"/>
</dbReference>
<keyword evidence="6" id="KW-1185">Reference proteome</keyword>
<proteinExistence type="predicted"/>
<feature type="compositionally biased region" description="Low complexity" evidence="3">
    <location>
        <begin position="944"/>
        <end position="965"/>
    </location>
</feature>
<gene>
    <name evidence="5" type="ORF">KFE25_007120</name>
</gene>
<dbReference type="SMART" id="SM00715">
    <property type="entry name" value="LA"/>
    <property type="match status" value="1"/>
</dbReference>
<dbReference type="AlphaFoldDB" id="A0A8J6CHS9"/>
<dbReference type="OrthoDB" id="412787at2759"/>
<dbReference type="InterPro" id="IPR050410">
    <property type="entry name" value="CCR4/nocturin_mRNA_transcr"/>
</dbReference>
<dbReference type="GO" id="GO:0003723">
    <property type="term" value="F:RNA binding"/>
    <property type="evidence" value="ECO:0007669"/>
    <property type="project" value="UniProtKB-UniRule"/>
</dbReference>
<dbReference type="Proteomes" id="UP000751190">
    <property type="component" value="Unassembled WGS sequence"/>
</dbReference>
<dbReference type="InterPro" id="IPR036390">
    <property type="entry name" value="WH_DNA-bd_sf"/>
</dbReference>
<feature type="domain" description="HTH La-type RNA-binding" evidence="4">
    <location>
        <begin position="190"/>
        <end position="281"/>
    </location>
</feature>
<dbReference type="Gene3D" id="3.60.10.10">
    <property type="entry name" value="Endonuclease/exonuclease/phosphatase"/>
    <property type="match status" value="1"/>
</dbReference>
<feature type="region of interest" description="Disordered" evidence="3">
    <location>
        <begin position="843"/>
        <end position="893"/>
    </location>
</feature>
<feature type="compositionally biased region" description="Basic and acidic residues" evidence="3">
    <location>
        <begin position="846"/>
        <end position="857"/>
    </location>
</feature>
<dbReference type="SUPFAM" id="SSF56219">
    <property type="entry name" value="DNase I-like"/>
    <property type="match status" value="1"/>
</dbReference>